<dbReference type="Proteomes" id="UP000242791">
    <property type="component" value="Unassembled WGS sequence"/>
</dbReference>
<proteinExistence type="predicted"/>
<dbReference type="EMBL" id="LGTZ01000291">
    <property type="protein sequence ID" value="OJD25972.1"/>
    <property type="molecule type" value="Genomic_DNA"/>
</dbReference>
<accession>A0A1J9RDA6</accession>
<evidence type="ECO:0000313" key="2">
    <source>
        <dbReference type="Proteomes" id="UP000242791"/>
    </source>
</evidence>
<organism evidence="1 2">
    <name type="scientific">Blastomyces percursus</name>
    <dbReference type="NCBI Taxonomy" id="1658174"/>
    <lineage>
        <taxon>Eukaryota</taxon>
        <taxon>Fungi</taxon>
        <taxon>Dikarya</taxon>
        <taxon>Ascomycota</taxon>
        <taxon>Pezizomycotina</taxon>
        <taxon>Eurotiomycetes</taxon>
        <taxon>Eurotiomycetidae</taxon>
        <taxon>Onygenales</taxon>
        <taxon>Ajellomycetaceae</taxon>
        <taxon>Blastomyces</taxon>
    </lineage>
</organism>
<dbReference type="VEuPathDB" id="FungiDB:ACJ73_02657"/>
<dbReference type="AlphaFoldDB" id="A0A1J9RDA6"/>
<evidence type="ECO:0000313" key="1">
    <source>
        <dbReference type="EMBL" id="OJD25972.1"/>
    </source>
</evidence>
<protein>
    <submittedName>
        <fullName evidence="1">Uncharacterized protein</fullName>
    </submittedName>
</protein>
<keyword evidence="2" id="KW-1185">Reference proteome</keyword>
<sequence>MQVMGGRPGRLDCQTGAERQAAAGFHEWVGGGRCTRTTVSRPCSEGEPALSLALGVTIRAGGQWQISDGDLAACHHTLPSGVQRPCIANQRRQPVIDQLRKWASMKNSQLLESCMKVPQLFNLSSQSRNRRRRILEGGSLDPHVGVLVHIVLCPLCTL</sequence>
<reference evidence="1 2" key="1">
    <citation type="submission" date="2015-08" db="EMBL/GenBank/DDBJ databases">
        <title>Emmonsia species relationships and genome sequence.</title>
        <authorList>
            <person name="Cuomo C.A."/>
            <person name="Schwartz I.S."/>
            <person name="Kenyon C."/>
            <person name="De Hoog G.S."/>
            <person name="Govender N.P."/>
            <person name="Botha A."/>
            <person name="Moreno L."/>
            <person name="De Vries M."/>
            <person name="Munoz J.F."/>
            <person name="Stielow J.B."/>
        </authorList>
    </citation>
    <scope>NUCLEOTIDE SEQUENCE [LARGE SCALE GENOMIC DNA]</scope>
    <source>
        <strain evidence="1 2">EI222</strain>
    </source>
</reference>
<comment type="caution">
    <text evidence="1">The sequence shown here is derived from an EMBL/GenBank/DDBJ whole genome shotgun (WGS) entry which is preliminary data.</text>
</comment>
<gene>
    <name evidence="1" type="ORF">ACJ73_02657</name>
</gene>
<name>A0A1J9RDA6_9EURO</name>